<feature type="transmembrane region" description="Helical" evidence="3">
    <location>
        <begin position="380"/>
        <end position="404"/>
    </location>
</feature>
<keyword evidence="7" id="KW-1185">Reference proteome</keyword>
<proteinExistence type="inferred from homology"/>
<keyword evidence="3" id="KW-1133">Transmembrane helix</keyword>
<protein>
    <submittedName>
        <fullName evidence="6">Cytochrome c biogenesis protein CcsA</fullName>
    </submittedName>
</protein>
<accession>A0ABP8LLR0</accession>
<keyword evidence="3" id="KW-0472">Membrane</keyword>
<organism evidence="6 7">
    <name type="scientific">Ravibacter arvi</name>
    <dbReference type="NCBI Taxonomy" id="2051041"/>
    <lineage>
        <taxon>Bacteria</taxon>
        <taxon>Pseudomonadati</taxon>
        <taxon>Bacteroidota</taxon>
        <taxon>Cytophagia</taxon>
        <taxon>Cytophagales</taxon>
        <taxon>Spirosomataceae</taxon>
        <taxon>Ravibacter</taxon>
    </lineage>
</organism>
<dbReference type="PANTHER" id="PTHR43653">
    <property type="entry name" value="CYTOCHROME C ASSEMBLY PROTEIN-RELATED"/>
    <property type="match status" value="1"/>
</dbReference>
<dbReference type="PANTHER" id="PTHR43653:SF1">
    <property type="entry name" value="CYTOCHROME C-TYPE BIOGENESIS PROTEIN CCMF"/>
    <property type="match status" value="1"/>
</dbReference>
<feature type="domain" description="Cytochrome c assembly protein" evidence="4">
    <location>
        <begin position="98"/>
        <end position="323"/>
    </location>
</feature>
<evidence type="ECO:0000259" key="4">
    <source>
        <dbReference type="Pfam" id="PF01578"/>
    </source>
</evidence>
<feature type="transmembrane region" description="Helical" evidence="3">
    <location>
        <begin position="205"/>
        <end position="225"/>
    </location>
</feature>
<gene>
    <name evidence="6" type="primary">ccsA_2</name>
    <name evidence="6" type="ORF">GCM10023091_01390</name>
</gene>
<sequence length="868" mass="98261">MYHLAVGKLGHLFVIIAFVSALVAAFGYVRSALSNTLSDEKSYWKNTGRNFFFAHSAAVLGVIVCLYWIILNHYFEYNYAWSNSSRSMPRAYVISSFWQNQEGSFLLWIFWNMLLGLALIATTKLWEGPVMAIFAMVQAFLMSMILGVIIPGIDLKIGSTPFLLLKEALPDLAVWKMDPDFVPKDGNGLNPLLQNYWMVIHPPTLFLGFSASLIPFSFAIAGLWLRRTSEWIRPALPWTLFAALVLGLGILMGGYWAYETLNFGGYWNWDPVENTSFVPWVVLVATIHTMIISGKNATALKTSYILSIAAFLLILYSTFMTRSGILGNASVHSFTDLGLSGQLLVYMLFFMVVAIALMVYRWKTLPSDEEEVSTYSREFWIFIGATVLCLSSFQILATTSIPVYNKIGELFGMAWNLALPTDQIAHYNKFQLWFYIVVALLTGVGQYFWWKKVGKGKLEALYVPLILTFVISSIWIYVGQVKELPYILLLTAAIFAVVSNGAILVNIIRGNYKLSGGAITHIGAALMLIGILFSSGYSKVVSMNNSGLMISRSESFTANDNKENRENVMLWYNKPERMGDYQLTWKDVRVEVRGINEYVPSGWLETIEKDFRAVALQDITLSGKTYFSKGDTVEIYPDNFYYEIEYRDPAGKIFTLFPRVQINPGMGGIIASPGLRRDLDRDLYTYIQMSMDPTAEPQWSPTELHTVAMRDTFFLNDYVAVLDNVVRTDEVEGVPLKDGDAAVKAIIRVLDRGQEYTVSPTFIIRDNTIGRKAETNKALGLRIQLNEIDPKTGMFTFGVNRTQRDYVVMKAIEKPLINLLWVGTFILMIGFGISTVRRYRDFIKKRDREVQGENEKKVSKKRIELNKA</sequence>
<feature type="transmembrane region" description="Helical" evidence="3">
    <location>
        <begin position="339"/>
        <end position="360"/>
    </location>
</feature>
<feature type="transmembrane region" description="Helical" evidence="3">
    <location>
        <begin position="816"/>
        <end position="836"/>
    </location>
</feature>
<feature type="transmembrane region" description="Helical" evidence="3">
    <location>
        <begin position="302"/>
        <end position="319"/>
    </location>
</feature>
<evidence type="ECO:0000256" key="2">
    <source>
        <dbReference type="ARBA" id="ARBA00022748"/>
    </source>
</evidence>
<dbReference type="Pfam" id="PF16327">
    <property type="entry name" value="CcmF_C"/>
    <property type="match status" value="1"/>
</dbReference>
<name>A0ABP8LLR0_9BACT</name>
<evidence type="ECO:0000313" key="7">
    <source>
        <dbReference type="Proteomes" id="UP001501508"/>
    </source>
</evidence>
<dbReference type="InterPro" id="IPR032523">
    <property type="entry name" value="CcmF_C"/>
</dbReference>
<comment type="caution">
    <text evidence="6">The sequence shown here is derived from an EMBL/GenBank/DDBJ whole genome shotgun (WGS) entry which is preliminary data.</text>
</comment>
<keyword evidence="2" id="KW-0201">Cytochrome c-type biogenesis</keyword>
<keyword evidence="3" id="KW-0812">Transmembrane</keyword>
<feature type="transmembrane region" description="Helical" evidence="3">
    <location>
        <begin position="432"/>
        <end position="449"/>
    </location>
</feature>
<dbReference type="EMBL" id="BAABEY010000001">
    <property type="protein sequence ID" value="GAA4431158.1"/>
    <property type="molecule type" value="Genomic_DNA"/>
</dbReference>
<feature type="transmembrane region" description="Helical" evidence="3">
    <location>
        <begin position="50"/>
        <end position="70"/>
    </location>
</feature>
<feature type="transmembrane region" description="Helical" evidence="3">
    <location>
        <begin position="130"/>
        <end position="153"/>
    </location>
</feature>
<dbReference type="InterPro" id="IPR003567">
    <property type="entry name" value="Cyt_c_biogenesis"/>
</dbReference>
<evidence type="ECO:0000313" key="6">
    <source>
        <dbReference type="EMBL" id="GAA4431158.1"/>
    </source>
</evidence>
<feature type="transmembrane region" description="Helical" evidence="3">
    <location>
        <begin position="461"/>
        <end position="478"/>
    </location>
</feature>
<feature type="transmembrane region" description="Helical" evidence="3">
    <location>
        <begin position="517"/>
        <end position="537"/>
    </location>
</feature>
<reference evidence="7" key="1">
    <citation type="journal article" date="2019" name="Int. J. Syst. Evol. Microbiol.">
        <title>The Global Catalogue of Microorganisms (GCM) 10K type strain sequencing project: providing services to taxonomists for standard genome sequencing and annotation.</title>
        <authorList>
            <consortium name="The Broad Institute Genomics Platform"/>
            <consortium name="The Broad Institute Genome Sequencing Center for Infectious Disease"/>
            <person name="Wu L."/>
            <person name="Ma J."/>
        </authorList>
    </citation>
    <scope>NUCLEOTIDE SEQUENCE [LARGE SCALE GENOMIC DNA]</scope>
    <source>
        <strain evidence="7">JCM 31920</strain>
    </source>
</reference>
<feature type="transmembrane region" description="Helical" evidence="3">
    <location>
        <begin position="105"/>
        <end position="123"/>
    </location>
</feature>
<comment type="similarity">
    <text evidence="1">Belongs to the CcmF/CycK/Ccl1/NrfE/CcsA family.</text>
</comment>
<evidence type="ECO:0000256" key="1">
    <source>
        <dbReference type="ARBA" id="ARBA00009186"/>
    </source>
</evidence>
<dbReference type="PRINTS" id="PR01410">
    <property type="entry name" value="CCBIOGENESIS"/>
</dbReference>
<dbReference type="Pfam" id="PF01578">
    <property type="entry name" value="Cytochrom_C_asm"/>
    <property type="match status" value="1"/>
</dbReference>
<feature type="transmembrane region" description="Helical" evidence="3">
    <location>
        <begin position="237"/>
        <end position="257"/>
    </location>
</feature>
<feature type="domain" description="Cytochrome c-type biogenesis protein CcmF C-terminal" evidence="5">
    <location>
        <begin position="348"/>
        <end position="539"/>
    </location>
</feature>
<feature type="transmembrane region" description="Helical" evidence="3">
    <location>
        <begin position="277"/>
        <end position="295"/>
    </location>
</feature>
<evidence type="ECO:0000259" key="5">
    <source>
        <dbReference type="Pfam" id="PF16327"/>
    </source>
</evidence>
<evidence type="ECO:0000256" key="3">
    <source>
        <dbReference type="SAM" id="Phobius"/>
    </source>
</evidence>
<dbReference type="InterPro" id="IPR002541">
    <property type="entry name" value="Cyt_c_assembly"/>
</dbReference>
<dbReference type="Proteomes" id="UP001501508">
    <property type="component" value="Unassembled WGS sequence"/>
</dbReference>
<feature type="transmembrane region" description="Helical" evidence="3">
    <location>
        <begin position="12"/>
        <end position="29"/>
    </location>
</feature>
<feature type="transmembrane region" description="Helical" evidence="3">
    <location>
        <begin position="484"/>
        <end position="505"/>
    </location>
</feature>
<dbReference type="RefSeq" id="WP_345026062.1">
    <property type="nucleotide sequence ID" value="NZ_BAABEY010000001.1"/>
</dbReference>